<organism evidence="1">
    <name type="scientific">Amphimedon queenslandica</name>
    <name type="common">Sponge</name>
    <dbReference type="NCBI Taxonomy" id="400682"/>
    <lineage>
        <taxon>Eukaryota</taxon>
        <taxon>Metazoa</taxon>
        <taxon>Porifera</taxon>
        <taxon>Demospongiae</taxon>
        <taxon>Heteroscleromorpha</taxon>
        <taxon>Haplosclerida</taxon>
        <taxon>Niphatidae</taxon>
        <taxon>Amphimedon</taxon>
    </lineage>
</organism>
<sequence>MATPASVLGTAFIVTTPSSTHTVTTSALSAATARTTTGAPMVPATTVSYTAIVSAIQAAVRREIDSAVARALPAVSLSSSVGSAALTLPSTQAASGTYLLIVEIHLATLPIPLLRGSSLAA</sequence>
<dbReference type="AlphaFoldDB" id="A0A1X7T9L3"/>
<reference evidence="1" key="1">
    <citation type="submission" date="2017-05" db="UniProtKB">
        <authorList>
            <consortium name="EnsemblMetazoa"/>
        </authorList>
    </citation>
    <scope>IDENTIFICATION</scope>
</reference>
<accession>A0A1X7T9L3</accession>
<name>A0A1X7T9L3_AMPQE</name>
<proteinExistence type="predicted"/>
<dbReference type="InParanoid" id="A0A1X7T9L3"/>
<evidence type="ECO:0000313" key="1">
    <source>
        <dbReference type="EnsemblMetazoa" id="Aqu2.1.10990_001"/>
    </source>
</evidence>
<dbReference type="EnsemblMetazoa" id="Aqu2.1.10990_001">
    <property type="protein sequence ID" value="Aqu2.1.10990_001"/>
    <property type="gene ID" value="Aqu2.1.10990"/>
</dbReference>
<protein>
    <submittedName>
        <fullName evidence="1">Uncharacterized protein</fullName>
    </submittedName>
</protein>